<evidence type="ECO:0000313" key="4">
    <source>
        <dbReference type="Proteomes" id="UP000265520"/>
    </source>
</evidence>
<evidence type="ECO:0000256" key="1">
    <source>
        <dbReference type="SAM" id="Coils"/>
    </source>
</evidence>
<feature type="region of interest" description="Disordered" evidence="2">
    <location>
        <begin position="252"/>
        <end position="281"/>
    </location>
</feature>
<dbReference type="EMBL" id="LXQA010013744">
    <property type="protein sequence ID" value="MCH88222.1"/>
    <property type="molecule type" value="Genomic_DNA"/>
</dbReference>
<feature type="compositionally biased region" description="Basic and acidic residues" evidence="2">
    <location>
        <begin position="40"/>
        <end position="50"/>
    </location>
</feature>
<reference evidence="3 4" key="1">
    <citation type="journal article" date="2018" name="Front. Plant Sci.">
        <title>Red Clover (Trifolium pratense) and Zigzag Clover (T. medium) - A Picture of Genomic Similarities and Differences.</title>
        <authorList>
            <person name="Dluhosova J."/>
            <person name="Istvanek J."/>
            <person name="Nedelnik J."/>
            <person name="Repkova J."/>
        </authorList>
    </citation>
    <scope>NUCLEOTIDE SEQUENCE [LARGE SCALE GENOMIC DNA]</scope>
    <source>
        <strain evidence="4">cv. 10/8</strain>
        <tissue evidence="3">Leaf</tissue>
    </source>
</reference>
<accession>A0A392ML23</accession>
<organism evidence="3 4">
    <name type="scientific">Trifolium medium</name>
    <dbReference type="NCBI Taxonomy" id="97028"/>
    <lineage>
        <taxon>Eukaryota</taxon>
        <taxon>Viridiplantae</taxon>
        <taxon>Streptophyta</taxon>
        <taxon>Embryophyta</taxon>
        <taxon>Tracheophyta</taxon>
        <taxon>Spermatophyta</taxon>
        <taxon>Magnoliopsida</taxon>
        <taxon>eudicotyledons</taxon>
        <taxon>Gunneridae</taxon>
        <taxon>Pentapetalae</taxon>
        <taxon>rosids</taxon>
        <taxon>fabids</taxon>
        <taxon>Fabales</taxon>
        <taxon>Fabaceae</taxon>
        <taxon>Papilionoideae</taxon>
        <taxon>50 kb inversion clade</taxon>
        <taxon>NPAAA clade</taxon>
        <taxon>Hologalegina</taxon>
        <taxon>IRL clade</taxon>
        <taxon>Trifolieae</taxon>
        <taxon>Trifolium</taxon>
    </lineage>
</organism>
<dbReference type="Proteomes" id="UP000265520">
    <property type="component" value="Unassembled WGS sequence"/>
</dbReference>
<feature type="region of interest" description="Disordered" evidence="2">
    <location>
        <begin position="1"/>
        <end position="50"/>
    </location>
</feature>
<comment type="caution">
    <text evidence="3">The sequence shown here is derived from an EMBL/GenBank/DDBJ whole genome shotgun (WGS) entry which is preliminary data.</text>
</comment>
<sequence length="281" mass="30914">MSTILNQSGPAGSSSPGGVSSSQAGVQSGSPVVRQPPPKSSRDFMEKRPPMVADVERAVILDMGPGARQEELARDAAAMIRMLETALVLNDEKGSSTRDMEKLKTRNEKLEANVLKLDNELIDLRGKQENYAAQVKELREIEGVHGKAKRDLEDLKADHVEERKSFEEELSKLKSAMAPAEGEPESVRGLTNRAQLVERIQPLGEGVFKAAQHSWENALAQIKIVNPGLKFSTEGMGMLRKVVDGQIIIPEQYRQMEADDEEEEELEEEDNGEEGHGESDG</sequence>
<protein>
    <submittedName>
        <fullName evidence="3">Uncharacterized protein</fullName>
    </submittedName>
</protein>
<feature type="compositionally biased region" description="Low complexity" evidence="2">
    <location>
        <begin position="7"/>
        <end position="32"/>
    </location>
</feature>
<name>A0A392ML23_9FABA</name>
<dbReference type="AlphaFoldDB" id="A0A392ML23"/>
<evidence type="ECO:0000313" key="3">
    <source>
        <dbReference type="EMBL" id="MCH88222.1"/>
    </source>
</evidence>
<feature type="coiled-coil region" evidence="1">
    <location>
        <begin position="93"/>
        <end position="176"/>
    </location>
</feature>
<proteinExistence type="predicted"/>
<keyword evidence="4" id="KW-1185">Reference proteome</keyword>
<feature type="compositionally biased region" description="Acidic residues" evidence="2">
    <location>
        <begin position="258"/>
        <end position="272"/>
    </location>
</feature>
<evidence type="ECO:0000256" key="2">
    <source>
        <dbReference type="SAM" id="MobiDB-lite"/>
    </source>
</evidence>
<gene>
    <name evidence="3" type="ORF">A2U01_0009105</name>
</gene>
<keyword evidence="1" id="KW-0175">Coiled coil</keyword>